<accession>A0A1R2BNB7</accession>
<dbReference type="EMBL" id="MPUH01000541">
    <property type="protein sequence ID" value="OMJ78065.1"/>
    <property type="molecule type" value="Genomic_DNA"/>
</dbReference>
<sequence>MGDKSLEPDQRKYKYFNKKKLKVMPFYLKKGLPDQRFLDFRLFIHNRKVNEVQHDLKFFEPMLNVNYQKKRQKSLTEYKQNKLYKKKKQKYQELFTNGQVDIEINKISNSFENLKTKFNGLNSRQAARLNNLMEKAQKKKKKQLEMNMQRPRTSTVFSSRLSVAMKSRVGTSFREYST</sequence>
<gene>
    <name evidence="1" type="ORF">SteCoe_22221</name>
</gene>
<proteinExistence type="predicted"/>
<reference evidence="1 2" key="1">
    <citation type="submission" date="2016-11" db="EMBL/GenBank/DDBJ databases">
        <title>The macronuclear genome of Stentor coeruleus: a giant cell with tiny introns.</title>
        <authorList>
            <person name="Slabodnick M."/>
            <person name="Ruby J.G."/>
            <person name="Reiff S.B."/>
            <person name="Swart E.C."/>
            <person name="Gosai S."/>
            <person name="Prabakaran S."/>
            <person name="Witkowska E."/>
            <person name="Larue G.E."/>
            <person name="Fisher S."/>
            <person name="Freeman R.M."/>
            <person name="Gunawardena J."/>
            <person name="Chu W."/>
            <person name="Stover N.A."/>
            <person name="Gregory B.D."/>
            <person name="Nowacki M."/>
            <person name="Derisi J."/>
            <person name="Roy S.W."/>
            <person name="Marshall W.F."/>
            <person name="Sood P."/>
        </authorList>
    </citation>
    <scope>NUCLEOTIDE SEQUENCE [LARGE SCALE GENOMIC DNA]</scope>
    <source>
        <strain evidence="1">WM001</strain>
    </source>
</reference>
<dbReference type="AlphaFoldDB" id="A0A1R2BNB7"/>
<evidence type="ECO:0000313" key="2">
    <source>
        <dbReference type="Proteomes" id="UP000187209"/>
    </source>
</evidence>
<comment type="caution">
    <text evidence="1">The sequence shown here is derived from an EMBL/GenBank/DDBJ whole genome shotgun (WGS) entry which is preliminary data.</text>
</comment>
<keyword evidence="2" id="KW-1185">Reference proteome</keyword>
<name>A0A1R2BNB7_9CILI</name>
<organism evidence="1 2">
    <name type="scientific">Stentor coeruleus</name>
    <dbReference type="NCBI Taxonomy" id="5963"/>
    <lineage>
        <taxon>Eukaryota</taxon>
        <taxon>Sar</taxon>
        <taxon>Alveolata</taxon>
        <taxon>Ciliophora</taxon>
        <taxon>Postciliodesmatophora</taxon>
        <taxon>Heterotrichea</taxon>
        <taxon>Heterotrichida</taxon>
        <taxon>Stentoridae</taxon>
        <taxon>Stentor</taxon>
    </lineage>
</organism>
<dbReference type="Proteomes" id="UP000187209">
    <property type="component" value="Unassembled WGS sequence"/>
</dbReference>
<protein>
    <submittedName>
        <fullName evidence="1">Uncharacterized protein</fullName>
    </submittedName>
</protein>
<dbReference type="OrthoDB" id="10656814at2759"/>
<evidence type="ECO:0000313" key="1">
    <source>
        <dbReference type="EMBL" id="OMJ78065.1"/>
    </source>
</evidence>